<evidence type="ECO:0000259" key="1">
    <source>
        <dbReference type="PROSITE" id="PS50013"/>
    </source>
</evidence>
<dbReference type="PANTHER" id="PTHR46585">
    <property type="entry name" value="INTEGRASE CORE DOMAIN CONTAINING PROTEIN"/>
    <property type="match status" value="1"/>
</dbReference>
<dbReference type="Gene3D" id="3.30.420.10">
    <property type="entry name" value="Ribonuclease H-like superfamily/Ribonuclease H"/>
    <property type="match status" value="1"/>
</dbReference>
<dbReference type="InterPro" id="IPR000953">
    <property type="entry name" value="Chromo/chromo_shadow_dom"/>
</dbReference>
<evidence type="ECO:0000313" key="4">
    <source>
        <dbReference type="RefSeq" id="XP_065662847.1"/>
    </source>
</evidence>
<dbReference type="InterPro" id="IPR013607">
    <property type="entry name" value="Phospholipase_A2-like"/>
</dbReference>
<evidence type="ECO:0000259" key="2">
    <source>
        <dbReference type="PROSITE" id="PS50994"/>
    </source>
</evidence>
<proteinExistence type="predicted"/>
<dbReference type="GeneID" id="136085465"/>
<organism evidence="3 4">
    <name type="scientific">Hydra vulgaris</name>
    <name type="common">Hydra</name>
    <name type="synonym">Hydra attenuata</name>
    <dbReference type="NCBI Taxonomy" id="6087"/>
    <lineage>
        <taxon>Eukaryota</taxon>
        <taxon>Metazoa</taxon>
        <taxon>Cnidaria</taxon>
        <taxon>Hydrozoa</taxon>
        <taxon>Hydroidolina</taxon>
        <taxon>Anthoathecata</taxon>
        <taxon>Aplanulata</taxon>
        <taxon>Hydridae</taxon>
        <taxon>Hydra</taxon>
    </lineage>
</organism>
<feature type="domain" description="Chromo" evidence="1">
    <location>
        <begin position="388"/>
        <end position="424"/>
    </location>
</feature>
<gene>
    <name evidence="4" type="primary">LOC136085465</name>
</gene>
<evidence type="ECO:0000313" key="3">
    <source>
        <dbReference type="Proteomes" id="UP001652625"/>
    </source>
</evidence>
<reference evidence="4" key="1">
    <citation type="submission" date="2025-08" db="UniProtKB">
        <authorList>
            <consortium name="RefSeq"/>
        </authorList>
    </citation>
    <scope>IDENTIFICATION</scope>
</reference>
<accession>A0ABM4CM20</accession>
<dbReference type="SUPFAM" id="SSF53098">
    <property type="entry name" value="Ribonuclease H-like"/>
    <property type="match status" value="1"/>
</dbReference>
<name>A0ABM4CM20_HYDVU</name>
<feature type="domain" description="Integrase catalytic" evidence="2">
    <location>
        <begin position="118"/>
        <end position="299"/>
    </location>
</feature>
<dbReference type="PANTHER" id="PTHR46585:SF1">
    <property type="entry name" value="CHROMO DOMAIN-CONTAINING PROTEIN"/>
    <property type="match status" value="1"/>
</dbReference>
<keyword evidence="3" id="KW-1185">Reference proteome</keyword>
<dbReference type="PROSITE" id="PS50013">
    <property type="entry name" value="CHROMO_2"/>
    <property type="match status" value="1"/>
</dbReference>
<dbReference type="Pfam" id="PF08398">
    <property type="entry name" value="Phospholip_A2_4"/>
    <property type="match status" value="1"/>
</dbReference>
<dbReference type="Proteomes" id="UP001652625">
    <property type="component" value="Chromosome 09"/>
</dbReference>
<dbReference type="CDD" id="cd00024">
    <property type="entry name" value="CD_CSD"/>
    <property type="match status" value="1"/>
</dbReference>
<dbReference type="InterPro" id="IPR036397">
    <property type="entry name" value="RNaseH_sf"/>
</dbReference>
<protein>
    <submittedName>
        <fullName evidence="4">Uncharacterized protein LOC136085465</fullName>
    </submittedName>
</protein>
<dbReference type="InterPro" id="IPR012337">
    <property type="entry name" value="RNaseH-like_sf"/>
</dbReference>
<dbReference type="PROSITE" id="PS50994">
    <property type="entry name" value="INTEGRASE"/>
    <property type="match status" value="1"/>
</dbReference>
<dbReference type="InterPro" id="IPR001584">
    <property type="entry name" value="Integrase_cat-core"/>
</dbReference>
<sequence length="424" mass="49570">MHLPGMNFAGPGTNLDERLTSTDAYKEWSKSIDRVDNAAYHHDLAYQHFTDTGNRNLADKMMIEEMNAIKNPTTREKIERGIIKPIIASKAKFGLGVKDPIEVVKEKNVIWTDELANELHKPVIKHFKKRKVIVNGIDKIWAADLVDMQSLSKFNDGIKYLLMVIDVFSKYGWIVTLKNKTGIDVAHALNKIFKNSSNFHGSEGSKDRKCEKLWVDKGKEFYNKHVKSLGIDIYSTENEEKSSVVERWNRTMKEKMFKYFSANSTRRYMDILDEMVNNYNNTRHSSIKMTPVEASDKKNENIVWLNLNGNVRSGPMHPRFSIGDKVRITKKKKTFEKGYTPRWTEEVFTISKIQYTDPPTYKINDYNNDEIQGTFYEQELQKTNQEIFRIEKVIRKLKNKSFVKWYGYPESFNSWIDNKELKNL</sequence>
<dbReference type="RefSeq" id="XP_065662847.1">
    <property type="nucleotide sequence ID" value="XM_065806775.1"/>
</dbReference>